<evidence type="ECO:0000313" key="3">
    <source>
        <dbReference type="Proteomes" id="UP000887567"/>
    </source>
</evidence>
<feature type="chain" id="PRO_5036998482" evidence="1">
    <location>
        <begin position="25"/>
        <end position="295"/>
    </location>
</feature>
<protein>
    <submittedName>
        <fullName evidence="2">Uncharacterized protein</fullName>
    </submittedName>
</protein>
<dbReference type="RefSeq" id="XP_020896928.2">
    <property type="nucleotide sequence ID" value="XM_021041269.2"/>
</dbReference>
<dbReference type="Proteomes" id="UP000887567">
    <property type="component" value="Unplaced"/>
</dbReference>
<dbReference type="EnsemblMetazoa" id="XM_021041269.2">
    <property type="protein sequence ID" value="XP_020896928.2"/>
    <property type="gene ID" value="LOC110235774"/>
</dbReference>
<organism evidence="2 3">
    <name type="scientific">Exaiptasia diaphana</name>
    <name type="common">Tropical sea anemone</name>
    <name type="synonym">Aiptasia pulchella</name>
    <dbReference type="NCBI Taxonomy" id="2652724"/>
    <lineage>
        <taxon>Eukaryota</taxon>
        <taxon>Metazoa</taxon>
        <taxon>Cnidaria</taxon>
        <taxon>Anthozoa</taxon>
        <taxon>Hexacorallia</taxon>
        <taxon>Actiniaria</taxon>
        <taxon>Aiptasiidae</taxon>
        <taxon>Exaiptasia</taxon>
    </lineage>
</organism>
<evidence type="ECO:0000256" key="1">
    <source>
        <dbReference type="SAM" id="SignalP"/>
    </source>
</evidence>
<proteinExistence type="predicted"/>
<dbReference type="AlphaFoldDB" id="A0A913X0C6"/>
<dbReference type="OrthoDB" id="5959284at2759"/>
<dbReference type="KEGG" id="epa:110235774"/>
<sequence length="295" mass="32905">MAVKISTILVIALLACDCWSKAEAKFHPRFLFKSLISKVPKEASTFRRNAVETEEVPRPTPVHFGCFLGKNLQLLNNTIIDDNTNAACQKYCYDMKHMFSATHDDTCGCLKDHPEKELSGPQHDSTTMLADDSVHDCTAPCPGHATNKPECEKKFCCGGPGAFTVYQIGGMKCHSLAVIKVLKDYNVDVEQSHFTPVLNEINRKTQIPMEELKKEIKKPAEPADYKVLLKELTQSKVSQGANADKGWRNQWKDVVGIQDDVQADKIPNANACCSPDCDWLLNFLEIDKTVVKCVD</sequence>
<keyword evidence="3" id="KW-1185">Reference proteome</keyword>
<evidence type="ECO:0000313" key="2">
    <source>
        <dbReference type="EnsemblMetazoa" id="XP_020896928.2"/>
    </source>
</evidence>
<accession>A0A913X0C6</accession>
<name>A0A913X0C6_EXADI</name>
<keyword evidence="1" id="KW-0732">Signal</keyword>
<dbReference type="GeneID" id="110235774"/>
<dbReference type="PROSITE" id="PS51257">
    <property type="entry name" value="PROKAR_LIPOPROTEIN"/>
    <property type="match status" value="1"/>
</dbReference>
<feature type="signal peptide" evidence="1">
    <location>
        <begin position="1"/>
        <end position="24"/>
    </location>
</feature>
<reference evidence="2" key="1">
    <citation type="submission" date="2022-11" db="UniProtKB">
        <authorList>
            <consortium name="EnsemblMetazoa"/>
        </authorList>
    </citation>
    <scope>IDENTIFICATION</scope>
</reference>